<dbReference type="EMBL" id="CP001291">
    <property type="protein sequence ID" value="ACK73347.1"/>
    <property type="molecule type" value="Genomic_DNA"/>
</dbReference>
<dbReference type="eggNOG" id="ENOG5032Y6B">
    <property type="taxonomic scope" value="Bacteria"/>
</dbReference>
<accession>B7KFM2</accession>
<evidence type="ECO:0000313" key="3">
    <source>
        <dbReference type="Proteomes" id="UP000002384"/>
    </source>
</evidence>
<keyword evidence="1" id="KW-0812">Transmembrane</keyword>
<keyword evidence="3" id="KW-1185">Reference proteome</keyword>
<dbReference type="RefSeq" id="WP_015956927.1">
    <property type="nucleotide sequence ID" value="NC_011729.1"/>
</dbReference>
<name>B7KFM2_GLOC7</name>
<dbReference type="Pfam" id="PF14105">
    <property type="entry name" value="DUF4278"/>
    <property type="match status" value="1"/>
</dbReference>
<keyword evidence="1" id="KW-1133">Transmembrane helix</keyword>
<dbReference type="Proteomes" id="UP000002384">
    <property type="component" value="Chromosome"/>
</dbReference>
<evidence type="ECO:0000256" key="1">
    <source>
        <dbReference type="SAM" id="Phobius"/>
    </source>
</evidence>
<organism evidence="2 3">
    <name type="scientific">Gloeothece citriformis (strain PCC 7424)</name>
    <name type="common">Cyanothece sp. (strain PCC 7424)</name>
    <dbReference type="NCBI Taxonomy" id="65393"/>
    <lineage>
        <taxon>Bacteria</taxon>
        <taxon>Bacillati</taxon>
        <taxon>Cyanobacteriota</taxon>
        <taxon>Cyanophyceae</taxon>
        <taxon>Oscillatoriophycideae</taxon>
        <taxon>Chroococcales</taxon>
        <taxon>Aphanothecaceae</taxon>
        <taxon>Gloeothece</taxon>
        <taxon>Gloeothece citriformis</taxon>
    </lineage>
</organism>
<dbReference type="HOGENOM" id="CLU_142897_0_0_3"/>
<reference evidence="3" key="1">
    <citation type="journal article" date="2011" name="MBio">
        <title>Novel metabolic attributes of the genus Cyanothece, comprising a group of unicellular nitrogen-fixing Cyanobacteria.</title>
        <authorList>
            <person name="Bandyopadhyay A."/>
            <person name="Elvitigala T."/>
            <person name="Welsh E."/>
            <person name="Stockel J."/>
            <person name="Liberton M."/>
            <person name="Min H."/>
            <person name="Sherman L.A."/>
            <person name="Pakrasi H.B."/>
        </authorList>
    </citation>
    <scope>NUCLEOTIDE SEQUENCE [LARGE SCALE GENOMIC DNA]</scope>
    <source>
        <strain evidence="3">PCC 7424</strain>
    </source>
</reference>
<sequence length="152" mass="17264">MMNLLFLIPFTTAVVSAYFFQKTSQDIAYLTGTICAVSLLITLLIAPWEIQLIIISLAIIIARTGREKLQEQENYTQSIEPNDIKITPQKKEVNKYRGINYNLAPKTVTITLGKIEGKYRGNPLPSHQLSQTFMINHKPHLKYRGVDINSND</sequence>
<gene>
    <name evidence="2" type="ordered locus">PCC7424_4994</name>
</gene>
<keyword evidence="1" id="KW-0472">Membrane</keyword>
<protein>
    <submittedName>
        <fullName evidence="2">Uncharacterized protein</fullName>
    </submittedName>
</protein>
<dbReference type="KEGG" id="cyc:PCC7424_4994"/>
<dbReference type="AlphaFoldDB" id="B7KFM2"/>
<evidence type="ECO:0000313" key="2">
    <source>
        <dbReference type="EMBL" id="ACK73347.1"/>
    </source>
</evidence>
<proteinExistence type="predicted"/>
<feature type="transmembrane region" description="Helical" evidence="1">
    <location>
        <begin position="27"/>
        <end position="60"/>
    </location>
</feature>
<dbReference type="OrthoDB" id="515032at2"/>
<dbReference type="InterPro" id="IPR025458">
    <property type="entry name" value="DUF4278"/>
</dbReference>